<name>V9KRX0_CALMI</name>
<feature type="non-terminal residue" evidence="6">
    <location>
        <position position="1"/>
    </location>
</feature>
<dbReference type="Gene3D" id="3.30.160.60">
    <property type="entry name" value="Classic Zinc Finger"/>
    <property type="match status" value="1"/>
</dbReference>
<dbReference type="InterPro" id="IPR013320">
    <property type="entry name" value="ConA-like_dom_sf"/>
</dbReference>
<evidence type="ECO:0000256" key="1">
    <source>
        <dbReference type="ARBA" id="ARBA00022771"/>
    </source>
</evidence>
<dbReference type="Pfam" id="PF13765">
    <property type="entry name" value="PRY"/>
    <property type="match status" value="1"/>
</dbReference>
<dbReference type="SMART" id="SM00449">
    <property type="entry name" value="SPRY"/>
    <property type="match status" value="1"/>
</dbReference>
<evidence type="ECO:0000256" key="3">
    <source>
        <dbReference type="PROSITE-ProRule" id="PRU00024"/>
    </source>
</evidence>
<evidence type="ECO:0000313" key="6">
    <source>
        <dbReference type="EMBL" id="AFP01145.1"/>
    </source>
</evidence>
<evidence type="ECO:0000259" key="5">
    <source>
        <dbReference type="PROSITE" id="PS50188"/>
    </source>
</evidence>
<dbReference type="InterPro" id="IPR001870">
    <property type="entry name" value="B30.2/SPRY"/>
</dbReference>
<dbReference type="InterPro" id="IPR050143">
    <property type="entry name" value="TRIM/RBCC"/>
</dbReference>
<protein>
    <submittedName>
        <fullName evidence="6">Tripartite motif-containing protein 39</fullName>
    </submittedName>
</protein>
<accession>V9KRX0</accession>
<reference evidence="6" key="1">
    <citation type="journal article" date="2014" name="Nature">
        <title>Elephant shark genome provides unique insights into gnathostome evolution.</title>
        <authorList>
            <consortium name="International Elephant Shark Genome Sequencing Consortium"/>
            <person name="Venkatesh B."/>
            <person name="Lee A.P."/>
            <person name="Ravi V."/>
            <person name="Maurya A.K."/>
            <person name="Lian M.M."/>
            <person name="Swann J.B."/>
            <person name="Ohta Y."/>
            <person name="Flajnik M.F."/>
            <person name="Sutoh Y."/>
            <person name="Kasahara M."/>
            <person name="Hoon S."/>
            <person name="Gangu V."/>
            <person name="Roy S.W."/>
            <person name="Irimia M."/>
            <person name="Korzh V."/>
            <person name="Kondrychyn I."/>
            <person name="Lim Z.W."/>
            <person name="Tay B.H."/>
            <person name="Tohari S."/>
            <person name="Kong K.W."/>
            <person name="Ho S."/>
            <person name="Lorente-Galdos B."/>
            <person name="Quilez J."/>
            <person name="Marques-Bonet T."/>
            <person name="Raney B.J."/>
            <person name="Ingham P.W."/>
            <person name="Tay A."/>
            <person name="Hillier L.W."/>
            <person name="Minx P."/>
            <person name="Boehm T."/>
            <person name="Wilson R.K."/>
            <person name="Brenner S."/>
            <person name="Warren W.C."/>
        </authorList>
    </citation>
    <scope>NUCLEOTIDE SEQUENCE</scope>
    <source>
        <tissue evidence="6">Heart</tissue>
    </source>
</reference>
<dbReference type="Gene3D" id="2.60.120.920">
    <property type="match status" value="1"/>
</dbReference>
<dbReference type="InterPro" id="IPR043136">
    <property type="entry name" value="B30.2/SPRY_sf"/>
</dbReference>
<evidence type="ECO:0000259" key="4">
    <source>
        <dbReference type="PROSITE" id="PS50119"/>
    </source>
</evidence>
<dbReference type="Pfam" id="PF00622">
    <property type="entry name" value="SPRY"/>
    <property type="match status" value="1"/>
</dbReference>
<dbReference type="PANTHER" id="PTHR24103">
    <property type="entry name" value="E3 UBIQUITIN-PROTEIN LIGASE TRIM"/>
    <property type="match status" value="1"/>
</dbReference>
<organism evidence="6">
    <name type="scientific">Callorhinchus milii</name>
    <name type="common">Ghost shark</name>
    <dbReference type="NCBI Taxonomy" id="7868"/>
    <lineage>
        <taxon>Eukaryota</taxon>
        <taxon>Metazoa</taxon>
        <taxon>Chordata</taxon>
        <taxon>Craniata</taxon>
        <taxon>Vertebrata</taxon>
        <taxon>Chondrichthyes</taxon>
        <taxon>Holocephali</taxon>
        <taxon>Chimaeriformes</taxon>
        <taxon>Callorhinchidae</taxon>
        <taxon>Callorhinchus</taxon>
    </lineage>
</organism>
<dbReference type="GO" id="GO:0008270">
    <property type="term" value="F:zinc ion binding"/>
    <property type="evidence" value="ECO:0007669"/>
    <property type="project" value="UniProtKB-KW"/>
</dbReference>
<sequence>TGSGDTGSGTGSGTGRRSGAGVLCVRHCEPLILFCTECEDCVCPHCLVSAEHRTHSLCPIPEACEQQRFQIKNKVQQLLKGHERMRQNLESFPLSLQDMEEIIRRTRQSVGEKYRVVWKLLEEDMRRTEGLIEAERVRMERLLRGQQVDSVAYSDSITAIFNGVERLGNSTETRDIRRLQEIVSWRTRLEMFEDLEQNIGKQCWLESGRLASLERSVDELRRSVSRILPRMWQYSRNLSFDVETCHPCLCVLSDQCSVHYIPTPLNLPNKNQRFEVSYNVLARESFSSGKHYWEVRVSRTGSWSVGVAYASMARKGKGKETVLGKNKHSWVLRRLDREYHALHASDSISLDLNHKDHGFERLGVFLHCEEGRLSFYNVDRASHIHSFKAHFRAPLFPAFSPASSRHVRNHEPIILCHLSLERESEDCAIGEE</sequence>
<dbReference type="InterPro" id="IPR000315">
    <property type="entry name" value="Znf_B-box"/>
</dbReference>
<feature type="domain" description="B30.2/SPRY" evidence="5">
    <location>
        <begin position="218"/>
        <end position="422"/>
    </location>
</feature>
<dbReference type="SMART" id="SM00589">
    <property type="entry name" value="PRY"/>
    <property type="match status" value="1"/>
</dbReference>
<dbReference type="EMBL" id="JW868627">
    <property type="protein sequence ID" value="AFP01145.1"/>
    <property type="molecule type" value="mRNA"/>
</dbReference>
<dbReference type="SUPFAM" id="SSF57845">
    <property type="entry name" value="B-box zinc-binding domain"/>
    <property type="match status" value="1"/>
</dbReference>
<keyword evidence="1 3" id="KW-0863">Zinc-finger</keyword>
<dbReference type="PROSITE" id="PS50188">
    <property type="entry name" value="B302_SPRY"/>
    <property type="match status" value="1"/>
</dbReference>
<feature type="domain" description="B box-type" evidence="4">
    <location>
        <begin position="19"/>
        <end position="60"/>
    </location>
</feature>
<keyword evidence="1 3" id="KW-0479">Metal-binding</keyword>
<evidence type="ECO:0000256" key="2">
    <source>
        <dbReference type="ARBA" id="ARBA00022833"/>
    </source>
</evidence>
<dbReference type="PRINTS" id="PR01407">
    <property type="entry name" value="BUTYPHLNCDUF"/>
</dbReference>
<proteinExistence type="evidence at transcript level"/>
<dbReference type="Pfam" id="PF00643">
    <property type="entry name" value="zf-B_box"/>
    <property type="match status" value="1"/>
</dbReference>
<dbReference type="InterPro" id="IPR003879">
    <property type="entry name" value="Butyrophylin_SPRY"/>
</dbReference>
<dbReference type="SUPFAM" id="SSF49899">
    <property type="entry name" value="Concanavalin A-like lectins/glucanases"/>
    <property type="match status" value="1"/>
</dbReference>
<dbReference type="PROSITE" id="PS50119">
    <property type="entry name" value="ZF_BBOX"/>
    <property type="match status" value="1"/>
</dbReference>
<keyword evidence="2" id="KW-0862">Zinc</keyword>
<dbReference type="InterPro" id="IPR003877">
    <property type="entry name" value="SPRY_dom"/>
</dbReference>
<dbReference type="AlphaFoldDB" id="V9KRX0"/>
<dbReference type="InterPro" id="IPR006574">
    <property type="entry name" value="PRY"/>
</dbReference>